<dbReference type="SUPFAM" id="SSF82649">
    <property type="entry name" value="SufE/NifU"/>
    <property type="match status" value="1"/>
</dbReference>
<gene>
    <name evidence="3" type="ORF">PGX00_05580</name>
</gene>
<name>A0ABT4YNP3_9VIBR</name>
<dbReference type="Gene3D" id="3.90.1010.10">
    <property type="match status" value="1"/>
</dbReference>
<dbReference type="Proteomes" id="UP001210678">
    <property type="component" value="Unassembled WGS sequence"/>
</dbReference>
<dbReference type="InterPro" id="IPR003808">
    <property type="entry name" value="Fe-S_metab-assoc_dom"/>
</dbReference>
<evidence type="ECO:0000256" key="1">
    <source>
        <dbReference type="ARBA" id="ARBA00010282"/>
    </source>
</evidence>
<dbReference type="EMBL" id="JAQLOI010000001">
    <property type="protein sequence ID" value="MDB1123172.1"/>
    <property type="molecule type" value="Genomic_DNA"/>
</dbReference>
<dbReference type="PANTHER" id="PTHR43597:SF5">
    <property type="entry name" value="SUFE-LIKE PROTEIN 2, CHLOROPLASTIC"/>
    <property type="match status" value="1"/>
</dbReference>
<sequence>MSFVTTPFTKEITTFDVIATMQNFKGWEEKYRQVIQWGKLLPKMPEEFKTAQVTVAGCESEVWLVSEQRNGQWFFCVDSDARIVRGLIALVMSAFDGCSSEEILAFDIEGYFDQLGLIQHLSPSRGNGLKAIVDQIKEQVQ</sequence>
<proteinExistence type="inferred from homology"/>
<organism evidence="3 4">
    <name type="scientific">Vibrio algarum</name>
    <dbReference type="NCBI Taxonomy" id="3020714"/>
    <lineage>
        <taxon>Bacteria</taxon>
        <taxon>Pseudomonadati</taxon>
        <taxon>Pseudomonadota</taxon>
        <taxon>Gammaproteobacteria</taxon>
        <taxon>Vibrionales</taxon>
        <taxon>Vibrionaceae</taxon>
        <taxon>Vibrio</taxon>
    </lineage>
</organism>
<feature type="domain" description="Fe-S metabolism associated" evidence="2">
    <location>
        <begin position="19"/>
        <end position="139"/>
    </location>
</feature>
<protein>
    <submittedName>
        <fullName evidence="3">SufE family protein</fullName>
    </submittedName>
</protein>
<keyword evidence="4" id="KW-1185">Reference proteome</keyword>
<dbReference type="Pfam" id="PF02657">
    <property type="entry name" value="SufE"/>
    <property type="match status" value="1"/>
</dbReference>
<dbReference type="PANTHER" id="PTHR43597">
    <property type="entry name" value="SULFUR ACCEPTOR PROTEIN CSDE"/>
    <property type="match status" value="1"/>
</dbReference>
<reference evidence="3 4" key="1">
    <citation type="submission" date="2023-01" db="EMBL/GenBank/DDBJ databases">
        <title>Vibrio sp. KJ40-1 sp.nov, isolated from marine algae.</title>
        <authorList>
            <person name="Butt M."/>
            <person name="Kim J.M.J."/>
            <person name="Jeon C.O.C."/>
        </authorList>
    </citation>
    <scope>NUCLEOTIDE SEQUENCE [LARGE SCALE GENOMIC DNA]</scope>
    <source>
        <strain evidence="3 4">KJ40-1</strain>
    </source>
</reference>
<accession>A0ABT4YNP3</accession>
<evidence type="ECO:0000259" key="2">
    <source>
        <dbReference type="Pfam" id="PF02657"/>
    </source>
</evidence>
<comment type="similarity">
    <text evidence="1">Belongs to the SufE family.</text>
</comment>
<evidence type="ECO:0000313" key="3">
    <source>
        <dbReference type="EMBL" id="MDB1123172.1"/>
    </source>
</evidence>
<evidence type="ECO:0000313" key="4">
    <source>
        <dbReference type="Proteomes" id="UP001210678"/>
    </source>
</evidence>
<dbReference type="RefSeq" id="WP_272133573.1">
    <property type="nucleotide sequence ID" value="NZ_JAQLOI010000001.1"/>
</dbReference>
<comment type="caution">
    <text evidence="3">The sequence shown here is derived from an EMBL/GenBank/DDBJ whole genome shotgun (WGS) entry which is preliminary data.</text>
</comment>